<dbReference type="RefSeq" id="WP_116026231.1">
    <property type="nucleotide sequence ID" value="NZ_QTTT01000001.1"/>
</dbReference>
<dbReference type="Proteomes" id="UP000256661">
    <property type="component" value="Unassembled WGS sequence"/>
</dbReference>
<proteinExistence type="predicted"/>
<dbReference type="AlphaFoldDB" id="A0A3D9TBN2"/>
<name>A0A3D9TBN2_9ACTN</name>
<dbReference type="OrthoDB" id="3535636at2"/>
<evidence type="ECO:0000313" key="1">
    <source>
        <dbReference type="EMBL" id="REF01162.1"/>
    </source>
</evidence>
<keyword evidence="2" id="KW-1185">Reference proteome</keyword>
<reference evidence="1 2" key="1">
    <citation type="submission" date="2018-08" db="EMBL/GenBank/DDBJ databases">
        <title>Sequencing the genomes of 1000 actinobacteria strains.</title>
        <authorList>
            <person name="Klenk H.-P."/>
        </authorList>
    </citation>
    <scope>NUCLEOTIDE SEQUENCE [LARGE SCALE GENOMIC DNA]</scope>
    <source>
        <strain evidence="1 2">DSM 43927</strain>
    </source>
</reference>
<protein>
    <submittedName>
        <fullName evidence="1">Uncharacterized protein</fullName>
    </submittedName>
</protein>
<sequence>MSDFLAIMTDEELNTLIRARLALAGVNLEQLPESPDPRTGSPTREQAMEYLRTFLAGPKVDGRRAGGRPAALNSWRPPAASPELAQQLAAPLEYPSITEAWTDSR</sequence>
<accession>A0A3D9TBN2</accession>
<gene>
    <name evidence="1" type="ORF">DFJ69_6761</name>
</gene>
<comment type="caution">
    <text evidence="1">The sequence shown here is derived from an EMBL/GenBank/DDBJ whole genome shotgun (WGS) entry which is preliminary data.</text>
</comment>
<dbReference type="EMBL" id="QTTT01000001">
    <property type="protein sequence ID" value="REF01162.1"/>
    <property type="molecule type" value="Genomic_DNA"/>
</dbReference>
<evidence type="ECO:0000313" key="2">
    <source>
        <dbReference type="Proteomes" id="UP000256661"/>
    </source>
</evidence>
<organism evidence="1 2">
    <name type="scientific">Thermomonospora umbrina</name>
    <dbReference type="NCBI Taxonomy" id="111806"/>
    <lineage>
        <taxon>Bacteria</taxon>
        <taxon>Bacillati</taxon>
        <taxon>Actinomycetota</taxon>
        <taxon>Actinomycetes</taxon>
        <taxon>Streptosporangiales</taxon>
        <taxon>Thermomonosporaceae</taxon>
        <taxon>Thermomonospora</taxon>
    </lineage>
</organism>